<evidence type="ECO:0000313" key="12">
    <source>
        <dbReference type="Proteomes" id="UP000463051"/>
    </source>
</evidence>
<name>A0A7X2L0M0_9BACL</name>
<dbReference type="InterPro" id="IPR020449">
    <property type="entry name" value="Tscrpt_reg_AraC-type_HTH"/>
</dbReference>
<evidence type="ECO:0000259" key="10">
    <source>
        <dbReference type="PROSITE" id="PS50110"/>
    </source>
</evidence>
<evidence type="ECO:0000256" key="2">
    <source>
        <dbReference type="ARBA" id="ARBA00022490"/>
    </source>
</evidence>
<dbReference type="GO" id="GO:0005737">
    <property type="term" value="C:cytoplasm"/>
    <property type="evidence" value="ECO:0007669"/>
    <property type="project" value="UniProtKB-SubCell"/>
</dbReference>
<dbReference type="InterPro" id="IPR018060">
    <property type="entry name" value="HTH_AraC"/>
</dbReference>
<gene>
    <name evidence="11" type="ORF">GJB61_04360</name>
</gene>
<dbReference type="InterPro" id="IPR018062">
    <property type="entry name" value="HTH_AraC-typ_CS"/>
</dbReference>
<dbReference type="SMART" id="SM00448">
    <property type="entry name" value="REC"/>
    <property type="match status" value="1"/>
</dbReference>
<evidence type="ECO:0000256" key="4">
    <source>
        <dbReference type="ARBA" id="ARBA00023012"/>
    </source>
</evidence>
<dbReference type="RefSeq" id="WP_154117202.1">
    <property type="nucleotide sequence ID" value="NZ_WJXB01000001.1"/>
</dbReference>
<feature type="modified residue" description="4-aspartylphosphate" evidence="8">
    <location>
        <position position="55"/>
    </location>
</feature>
<protein>
    <submittedName>
        <fullName evidence="11">Response regulator</fullName>
    </submittedName>
</protein>
<dbReference type="SUPFAM" id="SSF46689">
    <property type="entry name" value="Homeodomain-like"/>
    <property type="match status" value="2"/>
</dbReference>
<evidence type="ECO:0000256" key="5">
    <source>
        <dbReference type="ARBA" id="ARBA00023015"/>
    </source>
</evidence>
<feature type="domain" description="HTH araC/xylS-type" evidence="9">
    <location>
        <begin position="252"/>
        <end position="350"/>
    </location>
</feature>
<keyword evidence="7" id="KW-0804">Transcription</keyword>
<keyword evidence="12" id="KW-1185">Reference proteome</keyword>
<comment type="subcellular location">
    <subcellularLocation>
        <location evidence="1">Cytoplasm</location>
    </subcellularLocation>
</comment>
<dbReference type="AlphaFoldDB" id="A0A7X2L0M0"/>
<dbReference type="CDD" id="cd17536">
    <property type="entry name" value="REC_YesN-like"/>
    <property type="match status" value="1"/>
</dbReference>
<dbReference type="GO" id="GO:0043565">
    <property type="term" value="F:sequence-specific DNA binding"/>
    <property type="evidence" value="ECO:0007669"/>
    <property type="project" value="InterPro"/>
</dbReference>
<keyword evidence="2" id="KW-0963">Cytoplasm</keyword>
<dbReference type="Pfam" id="PF12833">
    <property type="entry name" value="HTH_18"/>
    <property type="match status" value="1"/>
</dbReference>
<evidence type="ECO:0000256" key="7">
    <source>
        <dbReference type="ARBA" id="ARBA00023163"/>
    </source>
</evidence>
<sequence>MIKVLLVDDESWNRDIVRTFGAWENLGMEIAGEAEDGIEALKLTQLLSPQIVITDMRMPGADGVQLMNNLHDLYPEVKVVVVSGYDDFKYAQNALRYGAVDYLLKPIDPKELNAVLQKCRKELESVSRESGTLALDMDVSFSLSSYKQLLRVHFNELNSEGMISVLQGMGRELQQSGITKFEVLQQITREMLLLLMELMKCNALEDESMTFEVNREVLSSCENTIAFLMKQYSESLEQLIRQRKFKNRLNLEEVRQYIDNHFAEAVTLEALARVFFVSKEYLSKIFKLEYGRNVTDYILHLRMERAKQWLAEDSIPIKSVAEMSGYEDVAYFYRVFKKHYGIAPGEMRKNGQV</sequence>
<evidence type="ECO:0000256" key="3">
    <source>
        <dbReference type="ARBA" id="ARBA00022553"/>
    </source>
</evidence>
<keyword evidence="6" id="KW-0238">DNA-binding</keyword>
<dbReference type="EMBL" id="WJXB01000001">
    <property type="protein sequence ID" value="MRN52225.1"/>
    <property type="molecule type" value="Genomic_DNA"/>
</dbReference>
<dbReference type="InterPro" id="IPR051552">
    <property type="entry name" value="HptR"/>
</dbReference>
<dbReference type="PROSITE" id="PS01124">
    <property type="entry name" value="HTH_ARAC_FAMILY_2"/>
    <property type="match status" value="1"/>
</dbReference>
<reference evidence="11 12" key="1">
    <citation type="submission" date="2019-11" db="EMBL/GenBank/DDBJ databases">
        <title>Paenibacillus monticola sp. nov., a novel PGPR strain isolated from mountain sample in China.</title>
        <authorList>
            <person name="Zhao Q."/>
            <person name="Li H.-P."/>
            <person name="Zhang J.-L."/>
        </authorList>
    </citation>
    <scope>NUCLEOTIDE SEQUENCE [LARGE SCALE GENOMIC DNA]</scope>
    <source>
        <strain evidence="11 12">LC-T2</strain>
    </source>
</reference>
<feature type="domain" description="Response regulatory" evidence="10">
    <location>
        <begin position="3"/>
        <end position="120"/>
    </location>
</feature>
<dbReference type="InterPro" id="IPR009057">
    <property type="entry name" value="Homeodomain-like_sf"/>
</dbReference>
<dbReference type="InterPro" id="IPR011006">
    <property type="entry name" value="CheY-like_superfamily"/>
</dbReference>
<dbReference type="PANTHER" id="PTHR42713:SF3">
    <property type="entry name" value="TRANSCRIPTIONAL REGULATORY PROTEIN HPTR"/>
    <property type="match status" value="1"/>
</dbReference>
<dbReference type="PANTHER" id="PTHR42713">
    <property type="entry name" value="HISTIDINE KINASE-RELATED"/>
    <property type="match status" value="1"/>
</dbReference>
<evidence type="ECO:0000259" key="9">
    <source>
        <dbReference type="PROSITE" id="PS01124"/>
    </source>
</evidence>
<dbReference type="InterPro" id="IPR001789">
    <property type="entry name" value="Sig_transdc_resp-reg_receiver"/>
</dbReference>
<organism evidence="11 12">
    <name type="scientific">Paenibacillus monticola</name>
    <dbReference type="NCBI Taxonomy" id="2666075"/>
    <lineage>
        <taxon>Bacteria</taxon>
        <taxon>Bacillati</taxon>
        <taxon>Bacillota</taxon>
        <taxon>Bacilli</taxon>
        <taxon>Bacillales</taxon>
        <taxon>Paenibacillaceae</taxon>
        <taxon>Paenibacillus</taxon>
    </lineage>
</organism>
<evidence type="ECO:0000256" key="8">
    <source>
        <dbReference type="PROSITE-ProRule" id="PRU00169"/>
    </source>
</evidence>
<dbReference type="Gene3D" id="1.10.10.60">
    <property type="entry name" value="Homeodomain-like"/>
    <property type="match status" value="2"/>
</dbReference>
<dbReference type="PROSITE" id="PS50110">
    <property type="entry name" value="RESPONSE_REGULATORY"/>
    <property type="match status" value="1"/>
</dbReference>
<dbReference type="GO" id="GO:0000160">
    <property type="term" value="P:phosphorelay signal transduction system"/>
    <property type="evidence" value="ECO:0007669"/>
    <property type="project" value="UniProtKB-KW"/>
</dbReference>
<dbReference type="GO" id="GO:0003700">
    <property type="term" value="F:DNA-binding transcription factor activity"/>
    <property type="evidence" value="ECO:0007669"/>
    <property type="project" value="InterPro"/>
</dbReference>
<accession>A0A7X2L0M0</accession>
<evidence type="ECO:0000313" key="11">
    <source>
        <dbReference type="EMBL" id="MRN52225.1"/>
    </source>
</evidence>
<keyword evidence="5" id="KW-0805">Transcription regulation</keyword>
<evidence type="ECO:0000256" key="6">
    <source>
        <dbReference type="ARBA" id="ARBA00023125"/>
    </source>
</evidence>
<keyword evidence="4" id="KW-0902">Two-component regulatory system</keyword>
<comment type="caution">
    <text evidence="11">The sequence shown here is derived from an EMBL/GenBank/DDBJ whole genome shotgun (WGS) entry which is preliminary data.</text>
</comment>
<dbReference type="SUPFAM" id="SSF52172">
    <property type="entry name" value="CheY-like"/>
    <property type="match status" value="1"/>
</dbReference>
<dbReference type="SMART" id="SM00342">
    <property type="entry name" value="HTH_ARAC"/>
    <property type="match status" value="1"/>
</dbReference>
<dbReference type="PRINTS" id="PR00032">
    <property type="entry name" value="HTHARAC"/>
</dbReference>
<dbReference type="Pfam" id="PF00072">
    <property type="entry name" value="Response_reg"/>
    <property type="match status" value="1"/>
</dbReference>
<dbReference type="PROSITE" id="PS00041">
    <property type="entry name" value="HTH_ARAC_FAMILY_1"/>
    <property type="match status" value="1"/>
</dbReference>
<dbReference type="Proteomes" id="UP000463051">
    <property type="component" value="Unassembled WGS sequence"/>
</dbReference>
<proteinExistence type="predicted"/>
<keyword evidence="3 8" id="KW-0597">Phosphoprotein</keyword>
<evidence type="ECO:0000256" key="1">
    <source>
        <dbReference type="ARBA" id="ARBA00004496"/>
    </source>
</evidence>
<dbReference type="Gene3D" id="3.40.50.2300">
    <property type="match status" value="1"/>
</dbReference>